<evidence type="ECO:0000313" key="7">
    <source>
        <dbReference type="Proteomes" id="UP000315724"/>
    </source>
</evidence>
<dbReference type="CDD" id="cd00009">
    <property type="entry name" value="AAA"/>
    <property type="match status" value="1"/>
</dbReference>
<keyword evidence="7" id="KW-1185">Reference proteome</keyword>
<proteinExistence type="predicted"/>
<dbReference type="Gene3D" id="1.10.8.60">
    <property type="match status" value="1"/>
</dbReference>
<accession>A0A517QM09</accession>
<dbReference type="PROSITE" id="PS00688">
    <property type="entry name" value="SIGMA54_INTERACT_3"/>
    <property type="match status" value="1"/>
</dbReference>
<dbReference type="InterPro" id="IPR027417">
    <property type="entry name" value="P-loop_NTPase"/>
</dbReference>
<evidence type="ECO:0000256" key="2">
    <source>
        <dbReference type="ARBA" id="ARBA00022840"/>
    </source>
</evidence>
<keyword evidence="4" id="KW-0804">Transcription</keyword>
<evidence type="ECO:0000259" key="5">
    <source>
        <dbReference type="PROSITE" id="PS50045"/>
    </source>
</evidence>
<dbReference type="RefSeq" id="WP_197442185.1">
    <property type="nucleotide sequence ID" value="NZ_CP036267.1"/>
</dbReference>
<dbReference type="InterPro" id="IPR002197">
    <property type="entry name" value="HTH_Fis"/>
</dbReference>
<keyword evidence="2" id="KW-0067">ATP-binding</keyword>
<evidence type="ECO:0000256" key="3">
    <source>
        <dbReference type="ARBA" id="ARBA00023015"/>
    </source>
</evidence>
<dbReference type="Pfam" id="PF02954">
    <property type="entry name" value="HTH_8"/>
    <property type="match status" value="1"/>
</dbReference>
<dbReference type="EMBL" id="CP036267">
    <property type="protein sequence ID" value="QDT32679.1"/>
    <property type="molecule type" value="Genomic_DNA"/>
</dbReference>
<evidence type="ECO:0000313" key="6">
    <source>
        <dbReference type="EMBL" id="QDT32679.1"/>
    </source>
</evidence>
<sequence length="475" mass="53291">MRSGIAFTKDCQLYNDLQKEVCETDISLKFFDHAEEALVALQSGGVGTIFIDVRANEVDSETVALIKAIANRAVPKLNVITVGSTAFPVGCASELFLISACHLEYTNDRRLNPCGRYLNGIADENSLRELLNSQKVQSIPKLHTLEGGETALKTREPSFYEVLQDLKRIAHRNVTILIIGETGTGKTTLARIIHERSTRREQPFQHLACGALPGDLIESELFGHVKGSFTGADRNKIGRFQAAGKGTLLLDEIDVLDVKQQAKLLKVIETGEYEMVGSTEQMISEARLITASNINLEDLTESSGFRSDLYYRLSVLEFRLFPLRDRVVDIVPLAMQFVSECCQEHDIEINLVERDFFDAVCRYKWPGNIRELKNHVRRAVLFAEEGRLQAKDLSSKITQFQFSNMEPFTDLDEKKSLATQVAKNERELLIQALQVNGNNRTQTAKSLGISRVGLYKKLRRHGLIEKDASDLRKAS</sequence>
<evidence type="ECO:0000256" key="1">
    <source>
        <dbReference type="ARBA" id="ARBA00022741"/>
    </source>
</evidence>
<dbReference type="GO" id="GO:0043565">
    <property type="term" value="F:sequence-specific DNA binding"/>
    <property type="evidence" value="ECO:0007669"/>
    <property type="project" value="InterPro"/>
</dbReference>
<dbReference type="PROSITE" id="PS00675">
    <property type="entry name" value="SIGMA54_INTERACT_1"/>
    <property type="match status" value="1"/>
</dbReference>
<dbReference type="InterPro" id="IPR009057">
    <property type="entry name" value="Homeodomain-like_sf"/>
</dbReference>
<dbReference type="InterPro" id="IPR025944">
    <property type="entry name" value="Sigma_54_int_dom_CS"/>
</dbReference>
<dbReference type="GO" id="GO:0006355">
    <property type="term" value="P:regulation of DNA-templated transcription"/>
    <property type="evidence" value="ECO:0007669"/>
    <property type="project" value="InterPro"/>
</dbReference>
<dbReference type="SUPFAM" id="SSF52540">
    <property type="entry name" value="P-loop containing nucleoside triphosphate hydrolases"/>
    <property type="match status" value="1"/>
</dbReference>
<dbReference type="Pfam" id="PF00158">
    <property type="entry name" value="Sigma54_activat"/>
    <property type="match status" value="1"/>
</dbReference>
<dbReference type="PANTHER" id="PTHR32071">
    <property type="entry name" value="TRANSCRIPTIONAL REGULATORY PROTEIN"/>
    <property type="match status" value="1"/>
</dbReference>
<dbReference type="AlphaFoldDB" id="A0A517QM09"/>
<dbReference type="PRINTS" id="PR01590">
    <property type="entry name" value="HTHFIS"/>
</dbReference>
<gene>
    <name evidence="6" type="primary">vnfA_1</name>
    <name evidence="6" type="ORF">Mal48_19260</name>
</gene>
<name>A0A517QM09_9PLAN</name>
<keyword evidence="1" id="KW-0547">Nucleotide-binding</keyword>
<reference evidence="6 7" key="1">
    <citation type="submission" date="2019-02" db="EMBL/GenBank/DDBJ databases">
        <title>Deep-cultivation of Planctomycetes and their phenomic and genomic characterization uncovers novel biology.</title>
        <authorList>
            <person name="Wiegand S."/>
            <person name="Jogler M."/>
            <person name="Boedeker C."/>
            <person name="Pinto D."/>
            <person name="Vollmers J."/>
            <person name="Rivas-Marin E."/>
            <person name="Kohn T."/>
            <person name="Peeters S.H."/>
            <person name="Heuer A."/>
            <person name="Rast P."/>
            <person name="Oberbeckmann S."/>
            <person name="Bunk B."/>
            <person name="Jeske O."/>
            <person name="Meyerdierks A."/>
            <person name="Storesund J.E."/>
            <person name="Kallscheuer N."/>
            <person name="Luecker S."/>
            <person name="Lage O.M."/>
            <person name="Pohl T."/>
            <person name="Merkel B.J."/>
            <person name="Hornburger P."/>
            <person name="Mueller R.-W."/>
            <person name="Bruemmer F."/>
            <person name="Labrenz M."/>
            <person name="Spormann A.M."/>
            <person name="Op den Camp H."/>
            <person name="Overmann J."/>
            <person name="Amann R."/>
            <person name="Jetten M.S.M."/>
            <person name="Mascher T."/>
            <person name="Medema M.H."/>
            <person name="Devos D.P."/>
            <person name="Kaster A.-K."/>
            <person name="Ovreas L."/>
            <person name="Rohde M."/>
            <person name="Galperin M.Y."/>
            <person name="Jogler C."/>
        </authorList>
    </citation>
    <scope>NUCLEOTIDE SEQUENCE [LARGE SCALE GENOMIC DNA]</scope>
    <source>
        <strain evidence="6 7">Mal48</strain>
    </source>
</reference>
<dbReference type="PROSITE" id="PS50045">
    <property type="entry name" value="SIGMA54_INTERACT_4"/>
    <property type="match status" value="1"/>
</dbReference>
<dbReference type="InterPro" id="IPR058031">
    <property type="entry name" value="AAA_lid_NorR"/>
</dbReference>
<evidence type="ECO:0000256" key="4">
    <source>
        <dbReference type="ARBA" id="ARBA00023163"/>
    </source>
</evidence>
<dbReference type="Pfam" id="PF25601">
    <property type="entry name" value="AAA_lid_14"/>
    <property type="match status" value="1"/>
</dbReference>
<dbReference type="KEGG" id="tpol:Mal48_19260"/>
<dbReference type="FunFam" id="3.40.50.300:FF:000006">
    <property type="entry name" value="DNA-binding transcriptional regulator NtrC"/>
    <property type="match status" value="1"/>
</dbReference>
<keyword evidence="3" id="KW-0805">Transcription regulation</keyword>
<dbReference type="Gene3D" id="1.10.10.60">
    <property type="entry name" value="Homeodomain-like"/>
    <property type="match status" value="1"/>
</dbReference>
<dbReference type="SUPFAM" id="SSF46689">
    <property type="entry name" value="Homeodomain-like"/>
    <property type="match status" value="1"/>
</dbReference>
<feature type="domain" description="Sigma-54 factor interaction" evidence="5">
    <location>
        <begin position="152"/>
        <end position="381"/>
    </location>
</feature>
<dbReference type="InterPro" id="IPR025662">
    <property type="entry name" value="Sigma_54_int_dom_ATP-bd_1"/>
</dbReference>
<dbReference type="GO" id="GO:0005524">
    <property type="term" value="F:ATP binding"/>
    <property type="evidence" value="ECO:0007669"/>
    <property type="project" value="UniProtKB-KW"/>
</dbReference>
<dbReference type="InterPro" id="IPR003593">
    <property type="entry name" value="AAA+_ATPase"/>
</dbReference>
<dbReference type="Gene3D" id="3.40.50.300">
    <property type="entry name" value="P-loop containing nucleotide triphosphate hydrolases"/>
    <property type="match status" value="1"/>
</dbReference>
<dbReference type="Proteomes" id="UP000315724">
    <property type="component" value="Chromosome"/>
</dbReference>
<organism evidence="6 7">
    <name type="scientific">Thalassoglobus polymorphus</name>
    <dbReference type="NCBI Taxonomy" id="2527994"/>
    <lineage>
        <taxon>Bacteria</taxon>
        <taxon>Pseudomonadati</taxon>
        <taxon>Planctomycetota</taxon>
        <taxon>Planctomycetia</taxon>
        <taxon>Planctomycetales</taxon>
        <taxon>Planctomycetaceae</taxon>
        <taxon>Thalassoglobus</taxon>
    </lineage>
</organism>
<dbReference type="InterPro" id="IPR002078">
    <property type="entry name" value="Sigma_54_int"/>
</dbReference>
<protein>
    <submittedName>
        <fullName evidence="6">Nitrogen fixation protein VnfA</fullName>
    </submittedName>
</protein>
<dbReference type="SMART" id="SM00382">
    <property type="entry name" value="AAA"/>
    <property type="match status" value="1"/>
</dbReference>